<dbReference type="PANTHER" id="PTHR45973:SF9">
    <property type="entry name" value="LEUCINE-RICH REPEAT-CONTAINING PROTEIN 46"/>
    <property type="match status" value="1"/>
</dbReference>
<proteinExistence type="predicted"/>
<dbReference type="InterPro" id="IPR001611">
    <property type="entry name" value="Leu-rich_rpt"/>
</dbReference>
<evidence type="ECO:0000313" key="7">
    <source>
        <dbReference type="Proteomes" id="UP000192907"/>
    </source>
</evidence>
<name>A0A1Y6C387_9BACT</name>
<keyword evidence="4" id="KW-0969">Cilium</keyword>
<dbReference type="OrthoDB" id="5289096at2"/>
<keyword evidence="2" id="KW-0433">Leucine-rich repeat</keyword>
<protein>
    <submittedName>
        <fullName evidence="6">Leucine Rich repeat-containing protein</fullName>
    </submittedName>
</protein>
<dbReference type="Proteomes" id="UP000192907">
    <property type="component" value="Unassembled WGS sequence"/>
</dbReference>
<accession>A0A1Y6C387</accession>
<dbReference type="AlphaFoldDB" id="A0A1Y6C387"/>
<dbReference type="SUPFAM" id="SSF52075">
    <property type="entry name" value="Outer arm dynein light chain 1"/>
    <property type="match status" value="1"/>
</dbReference>
<reference evidence="7" key="1">
    <citation type="submission" date="2017-04" db="EMBL/GenBank/DDBJ databases">
        <authorList>
            <person name="Varghese N."/>
            <person name="Submissions S."/>
        </authorList>
    </citation>
    <scope>NUCLEOTIDE SEQUENCE [LARGE SCALE GENOMIC DNA]</scope>
    <source>
        <strain evidence="7">RKEM611</strain>
    </source>
</reference>
<dbReference type="PROSITE" id="PS51450">
    <property type="entry name" value="LRR"/>
    <property type="match status" value="2"/>
</dbReference>
<organism evidence="6 7">
    <name type="scientific">Pseudobacteriovorax antillogorgiicola</name>
    <dbReference type="NCBI Taxonomy" id="1513793"/>
    <lineage>
        <taxon>Bacteria</taxon>
        <taxon>Pseudomonadati</taxon>
        <taxon>Bdellovibrionota</taxon>
        <taxon>Oligoflexia</taxon>
        <taxon>Oligoflexales</taxon>
        <taxon>Pseudobacteriovoracaceae</taxon>
        <taxon>Pseudobacteriovorax</taxon>
    </lineage>
</organism>
<dbReference type="InterPro" id="IPR050576">
    <property type="entry name" value="Cilia_flagella_integrity"/>
</dbReference>
<sequence length="581" mass="65258">MKNLIILILACQPPFLAFSNEAPGDVGELLLGVGFDSFTEEYKSECIVGNNSFDGFITTKDFLNLPMNNYDLKEQLNLQDEHPKFDPYGVYEKLLNHDSESNLSLVLNYGVIVENIRSYQQSSQLLDIGFRANSQGNFRKVCGDMYIDEIQWGGLVVMSVMFSFRSPRFKNIFSKSALLDLAGIEDLPDKIEFALTEFDDEVAVSLQTLQIGGDVHKFTTSIGNNRLVCSGRNTNECRSSIIAFREYISKSGGFRDQFPFGGVTKIPAELVPVSFKLKSYEAETLNISISNVSEVDKSAKSLLINERDSNRNTISHLSSVKKVVRSLQELRRLNSLVADLKFNMQLVNNAITRCRNKISTCHREYNLYQNQKKEILESQMAPRLDFLDHCLIGGYTEEDRLTLDAIFHRIELNQCSDLYDDITSRSVLNLNGKNILSISPLRGLTNLIALDLSKNRVSDISAISTLSNLRFLDLSFNNVSVIEPLLVLNPFQVLAIRDNFLTNPDILLSRADTFIKDDKGACELAIKESISKGLVDTELAESFEEIGFAPLFSSNSPLAVNAWLKCEIVNGEIRVLKLYGF</sequence>
<dbReference type="EMBL" id="FWZT01000010">
    <property type="protein sequence ID" value="SMF34829.1"/>
    <property type="molecule type" value="Genomic_DNA"/>
</dbReference>
<dbReference type="InterPro" id="IPR032675">
    <property type="entry name" value="LRR_dom_sf"/>
</dbReference>
<keyword evidence="5" id="KW-0966">Cell projection</keyword>
<dbReference type="Pfam" id="PF12799">
    <property type="entry name" value="LRR_4"/>
    <property type="match status" value="1"/>
</dbReference>
<evidence type="ECO:0000256" key="2">
    <source>
        <dbReference type="ARBA" id="ARBA00022614"/>
    </source>
</evidence>
<evidence type="ECO:0000256" key="5">
    <source>
        <dbReference type="ARBA" id="ARBA00023273"/>
    </source>
</evidence>
<evidence type="ECO:0000256" key="3">
    <source>
        <dbReference type="ARBA" id="ARBA00022737"/>
    </source>
</evidence>
<dbReference type="Gene3D" id="3.80.10.10">
    <property type="entry name" value="Ribonuclease Inhibitor"/>
    <property type="match status" value="1"/>
</dbReference>
<dbReference type="InterPro" id="IPR025875">
    <property type="entry name" value="Leu-rich_rpt_4"/>
</dbReference>
<evidence type="ECO:0000256" key="4">
    <source>
        <dbReference type="ARBA" id="ARBA00023069"/>
    </source>
</evidence>
<evidence type="ECO:0000256" key="1">
    <source>
        <dbReference type="ARBA" id="ARBA00004138"/>
    </source>
</evidence>
<dbReference type="STRING" id="1513793.SAMN06296036_110166"/>
<evidence type="ECO:0000313" key="6">
    <source>
        <dbReference type="EMBL" id="SMF34829.1"/>
    </source>
</evidence>
<keyword evidence="7" id="KW-1185">Reference proteome</keyword>
<gene>
    <name evidence="6" type="ORF">SAMN06296036_110166</name>
</gene>
<keyword evidence="3" id="KW-0677">Repeat</keyword>
<dbReference type="PANTHER" id="PTHR45973">
    <property type="entry name" value="PROTEIN PHOSPHATASE 1 REGULATORY SUBUNIT SDS22-RELATED"/>
    <property type="match status" value="1"/>
</dbReference>
<comment type="subcellular location">
    <subcellularLocation>
        <location evidence="1">Cell projection</location>
        <location evidence="1">Cilium</location>
    </subcellularLocation>
</comment>